<dbReference type="GO" id="GO:0000272">
    <property type="term" value="P:polysaccharide catabolic process"/>
    <property type="evidence" value="ECO:0007669"/>
    <property type="project" value="UniProtKB-KW"/>
</dbReference>
<dbReference type="AlphaFoldDB" id="D0MH19"/>
<sequence length="983" mass="111742">MRKRRTLCFGLLLGLVLTSAQAQEQAPVPPTPADVRLRSYQERMARVEHSLVRNVPFRSIGPTIMSGRVVDVDVNPDDPTEFYVAYASGGLWKTENNGISFQPLFDREATMTIGDIAVDWAHGEVIWVGTGESNSSRSSYAGTGIYRSTDGGRTWEHLGLAETHHIGRIVIHPDDPNTVWVAAVGHLYSPNPERGIYKTTDGGRTWRRVLYVDDNTGGIDLVIDPTNPNVLYAAMWHRERRAWNFVEAGPGSGIFKSTDGGETWQRLNVEGSGFPTGEGVGRIGLAIYPKNPQILYALLDNQYHRPEEEAEQPALTKEDFLEMSREAFLALSDDSLEAFLRENGFPREYTATRVKEMVRRGEIEPRALYDYLTDANQELFETPVIGAEVYRSDDGGRTWHRTHEGYLDNVYFSYGYYFGQIRVDPNDPDHVYIMGVPMLVSDDGGRTWRSIDRENVHVDHHALWVNPNRPGHLVNGNDGGVNLTYDDGRTWFKANTPPVGQFYAVAVDSARPYNVYGGLQDNGVWVGPSTYEFSYEWYAEGRYPYERLLGGDGMQVQVDPRTNDIVYTGFQFGNYFRIERKTGRRVPIKPRHKLGERPLRFNWETPIFLSRHHPDILYLGSNKLHRSFNRGDDWETISGDLTRGGRKGDVPYGTLTTIAESELRFGLIYVGSDDGLVHVTRDGGVTWTRISDELPQHLWVSHVEPSQHVESRVYVALNGYRWDDFTPYLYRSEDYGLHWTRIGTDLPYEPINVVREDPYNPDILYVGTDGGLYVSLDGGRSFMPFYEGLPHAPVHDLVIHKRARDLVVATHGRSLYVADLEEIEQLTPALLARPLHVFAIDTVRHNPNWGRIRAAWMPPDTPAVRIPYYSREAGPVTIRVLTEDDLLLAVRTDTAEVGLNYPVYDLTIDTTQVAAFNARRDEKAQVRAADNGRYYLPPGTYMVELVRGAATARGRLVVQRSRRDRFQMLPRVEPEMERYLERY</sequence>
<dbReference type="EMBL" id="CP001807">
    <property type="protein sequence ID" value="ACY47804.1"/>
    <property type="molecule type" value="Genomic_DNA"/>
</dbReference>
<dbReference type="Proteomes" id="UP000002221">
    <property type="component" value="Chromosome"/>
</dbReference>
<evidence type="ECO:0000259" key="9">
    <source>
        <dbReference type="Pfam" id="PF15902"/>
    </source>
</evidence>
<feature type="domain" description="Sortilin N-terminal" evidence="9">
    <location>
        <begin position="145"/>
        <end position="274"/>
    </location>
</feature>
<dbReference type="Pfam" id="PF15902">
    <property type="entry name" value="Sortilin-Vps10"/>
    <property type="match status" value="1"/>
</dbReference>
<dbReference type="OrthoDB" id="9757809at2"/>
<evidence type="ECO:0000256" key="6">
    <source>
        <dbReference type="ARBA" id="ARBA00023326"/>
    </source>
</evidence>
<evidence type="ECO:0000313" key="11">
    <source>
        <dbReference type="Proteomes" id="UP000002221"/>
    </source>
</evidence>
<dbReference type="GO" id="GO:0016798">
    <property type="term" value="F:hydrolase activity, acting on glycosyl bonds"/>
    <property type="evidence" value="ECO:0007669"/>
    <property type="project" value="UniProtKB-KW"/>
</dbReference>
<evidence type="ECO:0000256" key="2">
    <source>
        <dbReference type="ARBA" id="ARBA00022737"/>
    </source>
</evidence>
<evidence type="ECO:0000256" key="7">
    <source>
        <dbReference type="ARBA" id="ARBA00037986"/>
    </source>
</evidence>
<keyword evidence="11" id="KW-1185">Reference proteome</keyword>
<feature type="chain" id="PRO_5003012085" evidence="8">
    <location>
        <begin position="23"/>
        <end position="983"/>
    </location>
</feature>
<dbReference type="HOGENOM" id="CLU_004847_0_0_10"/>
<evidence type="ECO:0000256" key="3">
    <source>
        <dbReference type="ARBA" id="ARBA00022801"/>
    </source>
</evidence>
<reference evidence="10 11" key="1">
    <citation type="journal article" date="2009" name="Stand. Genomic Sci.">
        <title>Complete genome sequence of Rhodothermus marinus type strain (R-10).</title>
        <authorList>
            <person name="Nolan M."/>
            <person name="Tindall B.J."/>
            <person name="Pomrenke H."/>
            <person name="Lapidus A."/>
            <person name="Copeland A."/>
            <person name="Glavina Del Rio T."/>
            <person name="Lucas S."/>
            <person name="Chen F."/>
            <person name="Tice H."/>
            <person name="Cheng J.F."/>
            <person name="Saunders E."/>
            <person name="Han C."/>
            <person name="Bruce D."/>
            <person name="Goodwin L."/>
            <person name="Chain P."/>
            <person name="Pitluck S."/>
            <person name="Ovchinikova G."/>
            <person name="Pati A."/>
            <person name="Ivanova N."/>
            <person name="Mavromatis K."/>
            <person name="Chen A."/>
            <person name="Palaniappan K."/>
            <person name="Land M."/>
            <person name="Hauser L."/>
            <person name="Chang Y.J."/>
            <person name="Jeffries C.D."/>
            <person name="Brettin T."/>
            <person name="Goker M."/>
            <person name="Bristow J."/>
            <person name="Eisen J.A."/>
            <person name="Markowitz V."/>
            <person name="Hugenholtz P."/>
            <person name="Kyrpides N.C."/>
            <person name="Klenk H.P."/>
            <person name="Detter J.C."/>
        </authorList>
    </citation>
    <scope>NUCLEOTIDE SEQUENCE [LARGE SCALE GENOMIC DNA]</scope>
    <source>
        <strain evidence="11">ATCC 43812 / DSM 4252 / R-10</strain>
    </source>
</reference>
<proteinExistence type="inferred from homology"/>
<dbReference type="GO" id="GO:0010411">
    <property type="term" value="P:xyloglucan metabolic process"/>
    <property type="evidence" value="ECO:0007669"/>
    <property type="project" value="TreeGrafter"/>
</dbReference>
<evidence type="ECO:0000256" key="8">
    <source>
        <dbReference type="SAM" id="SignalP"/>
    </source>
</evidence>
<evidence type="ECO:0000256" key="5">
    <source>
        <dbReference type="ARBA" id="ARBA00023295"/>
    </source>
</evidence>
<dbReference type="RefSeq" id="WP_012843416.1">
    <property type="nucleotide sequence ID" value="NC_013501.1"/>
</dbReference>
<comment type="similarity">
    <text evidence="7">Belongs to the glycosyl hydrolase 74 family.</text>
</comment>
<dbReference type="PANTHER" id="PTHR43739">
    <property type="entry name" value="XYLOGLUCANASE (EUROFUNG)"/>
    <property type="match status" value="1"/>
</dbReference>
<organism evidence="10 11">
    <name type="scientific">Rhodothermus marinus (strain ATCC 43812 / DSM 4252 / R-10)</name>
    <name type="common">Rhodothermus obamensis</name>
    <dbReference type="NCBI Taxonomy" id="518766"/>
    <lineage>
        <taxon>Bacteria</taxon>
        <taxon>Pseudomonadati</taxon>
        <taxon>Rhodothermota</taxon>
        <taxon>Rhodothermia</taxon>
        <taxon>Rhodothermales</taxon>
        <taxon>Rhodothermaceae</taxon>
        <taxon>Rhodothermus</taxon>
    </lineage>
</organism>
<dbReference type="SUPFAM" id="SSF110296">
    <property type="entry name" value="Oligoxyloglucan reducing end-specific cellobiohydrolase"/>
    <property type="match status" value="2"/>
</dbReference>
<keyword evidence="6" id="KW-0624">Polysaccharide degradation</keyword>
<dbReference type="InterPro" id="IPR031778">
    <property type="entry name" value="Sortilin_N"/>
</dbReference>
<name>D0MH19_RHOM4</name>
<evidence type="ECO:0000256" key="1">
    <source>
        <dbReference type="ARBA" id="ARBA00022729"/>
    </source>
</evidence>
<dbReference type="InterPro" id="IPR015943">
    <property type="entry name" value="WD40/YVTN_repeat-like_dom_sf"/>
</dbReference>
<dbReference type="Gene3D" id="2.130.10.10">
    <property type="entry name" value="YVTN repeat-like/Quinoprotein amine dehydrogenase"/>
    <property type="match status" value="5"/>
</dbReference>
<dbReference type="InterPro" id="IPR002860">
    <property type="entry name" value="BNR_rpt"/>
</dbReference>
<dbReference type="STRING" id="518766.Rmar_0910"/>
<dbReference type="Pfam" id="PF02012">
    <property type="entry name" value="BNR"/>
    <property type="match status" value="1"/>
</dbReference>
<keyword evidence="1 8" id="KW-0732">Signal</keyword>
<keyword evidence="3 10" id="KW-0378">Hydrolase</keyword>
<keyword evidence="4" id="KW-0119">Carbohydrate metabolism</keyword>
<feature type="signal peptide" evidence="8">
    <location>
        <begin position="1"/>
        <end position="22"/>
    </location>
</feature>
<dbReference type="KEGG" id="rmr:Rmar_0910"/>
<evidence type="ECO:0000256" key="4">
    <source>
        <dbReference type="ARBA" id="ARBA00023277"/>
    </source>
</evidence>
<dbReference type="eggNOG" id="COG4447">
    <property type="taxonomic scope" value="Bacteria"/>
</dbReference>
<keyword evidence="5" id="KW-0326">Glycosidase</keyword>
<dbReference type="InterPro" id="IPR052025">
    <property type="entry name" value="Xyloglucanase_GH74"/>
</dbReference>
<accession>D0MH19</accession>
<protein>
    <submittedName>
        <fullName evidence="10">Glycosyl hydrolase BNR repeat-containing protein</fullName>
    </submittedName>
</protein>
<keyword evidence="2" id="KW-0677">Repeat</keyword>
<evidence type="ECO:0000313" key="10">
    <source>
        <dbReference type="EMBL" id="ACY47804.1"/>
    </source>
</evidence>
<gene>
    <name evidence="10" type="ordered locus">Rmar_0910</name>
</gene>
<dbReference type="CDD" id="cd15482">
    <property type="entry name" value="Sialidase_non-viral"/>
    <property type="match status" value="2"/>
</dbReference>
<dbReference type="PANTHER" id="PTHR43739:SF2">
    <property type="entry name" value="OLIGOXYLOGLUCAN-REDUCING END-SPECIFIC XYLOGLUCANASE-RELATED"/>
    <property type="match status" value="1"/>
</dbReference>